<dbReference type="PANTHER" id="PTHR10745">
    <property type="entry name" value="GLYCYL-TRNA SYNTHETASE/DNA POLYMERASE SUBUNIT GAMMA-2"/>
    <property type="match status" value="1"/>
</dbReference>
<feature type="binding site" evidence="8">
    <location>
        <position position="170"/>
    </location>
    <ligand>
        <name>substrate</name>
    </ligand>
</feature>
<dbReference type="InterPro" id="IPR036621">
    <property type="entry name" value="Anticodon-bd_dom_sf"/>
</dbReference>
<evidence type="ECO:0000259" key="9">
    <source>
        <dbReference type="PROSITE" id="PS50862"/>
    </source>
</evidence>
<comment type="similarity">
    <text evidence="1 8">Belongs to the class-II aminoacyl-tRNA synthetase family.</text>
</comment>
<keyword evidence="7 8" id="KW-0030">Aminoacyl-tRNA synthetase</keyword>
<dbReference type="InterPro" id="IPR004154">
    <property type="entry name" value="Anticodon-bd"/>
</dbReference>
<dbReference type="GO" id="GO:0004820">
    <property type="term" value="F:glycine-tRNA ligase activity"/>
    <property type="evidence" value="ECO:0007669"/>
    <property type="project" value="UniProtKB-UniRule"/>
</dbReference>
<dbReference type="InterPro" id="IPR033731">
    <property type="entry name" value="GlyRS-like_core"/>
</dbReference>
<gene>
    <name evidence="8" type="primary">glyQS</name>
    <name evidence="10" type="ORF">LNO71_02030</name>
</gene>
<evidence type="ECO:0000256" key="2">
    <source>
        <dbReference type="ARBA" id="ARBA00022490"/>
    </source>
</evidence>
<dbReference type="SUPFAM" id="SSF55681">
    <property type="entry name" value="Class II aaRS and biotin synthetases"/>
    <property type="match status" value="1"/>
</dbReference>
<dbReference type="InterPro" id="IPR006195">
    <property type="entry name" value="aa-tRNA-synth_II"/>
</dbReference>
<dbReference type="Gene3D" id="3.40.50.800">
    <property type="entry name" value="Anticodon-binding domain"/>
    <property type="match status" value="1"/>
</dbReference>
<dbReference type="Pfam" id="PF03129">
    <property type="entry name" value="HGTP_anticodon"/>
    <property type="match status" value="1"/>
</dbReference>
<comment type="caution">
    <text evidence="10">The sequence shown here is derived from an EMBL/GenBank/DDBJ whole genome shotgun (WGS) entry which is preliminary data.</text>
</comment>
<accession>A0AAW6HS76</accession>
<dbReference type="Gene3D" id="3.30.930.10">
    <property type="entry name" value="Bira Bifunctional Protein, Domain 2"/>
    <property type="match status" value="1"/>
</dbReference>
<dbReference type="RefSeq" id="WP_272403990.1">
    <property type="nucleotide sequence ID" value="NZ_JAJHZP010000013.1"/>
</dbReference>
<evidence type="ECO:0000313" key="10">
    <source>
        <dbReference type="EMBL" id="MDC4183419.1"/>
    </source>
</evidence>
<feature type="binding site" evidence="8">
    <location>
        <begin position="217"/>
        <end position="221"/>
    </location>
    <ligand>
        <name>substrate</name>
    </ligand>
</feature>
<comment type="subunit">
    <text evidence="8">Homodimer.</text>
</comment>
<feature type="domain" description="Aminoacyl-transfer RNA synthetases class-II family profile" evidence="9">
    <location>
        <begin position="150"/>
        <end position="373"/>
    </location>
</feature>
<dbReference type="CDD" id="cd00774">
    <property type="entry name" value="GlyRS-like_core"/>
    <property type="match status" value="1"/>
</dbReference>
<dbReference type="Pfam" id="PF00587">
    <property type="entry name" value="tRNA-synt_2b"/>
    <property type="match status" value="1"/>
</dbReference>
<evidence type="ECO:0000256" key="5">
    <source>
        <dbReference type="ARBA" id="ARBA00022840"/>
    </source>
</evidence>
<dbReference type="AlphaFoldDB" id="A0AAW6HS76"/>
<feature type="binding site" evidence="8">
    <location>
        <begin position="327"/>
        <end position="331"/>
    </location>
    <ligand>
        <name>substrate</name>
    </ligand>
</feature>
<dbReference type="GO" id="GO:0005524">
    <property type="term" value="F:ATP binding"/>
    <property type="evidence" value="ECO:0007669"/>
    <property type="project" value="UniProtKB-UniRule"/>
</dbReference>
<evidence type="ECO:0000256" key="6">
    <source>
        <dbReference type="ARBA" id="ARBA00022917"/>
    </source>
</evidence>
<keyword evidence="6 8" id="KW-0648">Protein biosynthesis</keyword>
<comment type="catalytic activity">
    <reaction evidence="8">
        <text>tRNA(Gly) + glycine + ATP = glycyl-tRNA(Gly) + AMP + diphosphate</text>
        <dbReference type="Rhea" id="RHEA:16013"/>
        <dbReference type="Rhea" id="RHEA-COMP:9664"/>
        <dbReference type="Rhea" id="RHEA-COMP:9683"/>
        <dbReference type="ChEBI" id="CHEBI:30616"/>
        <dbReference type="ChEBI" id="CHEBI:33019"/>
        <dbReference type="ChEBI" id="CHEBI:57305"/>
        <dbReference type="ChEBI" id="CHEBI:78442"/>
        <dbReference type="ChEBI" id="CHEBI:78522"/>
        <dbReference type="ChEBI" id="CHEBI:456215"/>
        <dbReference type="EC" id="6.1.1.14"/>
    </reaction>
</comment>
<dbReference type="NCBIfam" id="NF003211">
    <property type="entry name" value="PRK04173.1"/>
    <property type="match status" value="1"/>
</dbReference>
<organism evidence="10 11">
    <name type="scientific">Mycoplasma bradburyae</name>
    <dbReference type="NCBI Taxonomy" id="2963128"/>
    <lineage>
        <taxon>Bacteria</taxon>
        <taxon>Bacillati</taxon>
        <taxon>Mycoplasmatota</taxon>
        <taxon>Mollicutes</taxon>
        <taxon>Mycoplasmataceae</taxon>
        <taxon>Mycoplasma</taxon>
    </lineage>
</organism>
<keyword evidence="4 8" id="KW-0547">Nucleotide-binding</keyword>
<keyword evidence="3 8" id="KW-0436">Ligase</keyword>
<comment type="function">
    <text evidence="8">Catalyzes the attachment of glycine to tRNA(Gly).</text>
</comment>
<evidence type="ECO:0000313" key="11">
    <source>
        <dbReference type="Proteomes" id="UP001216384"/>
    </source>
</evidence>
<evidence type="ECO:0000256" key="8">
    <source>
        <dbReference type="HAMAP-Rule" id="MF_00253"/>
    </source>
</evidence>
<feature type="binding site" evidence="8">
    <location>
        <begin position="202"/>
        <end position="204"/>
    </location>
    <ligand>
        <name>ATP</name>
        <dbReference type="ChEBI" id="CHEBI:30616"/>
    </ligand>
</feature>
<dbReference type="PANTHER" id="PTHR10745:SF8">
    <property type="entry name" value="DNA POLYMERASE SUBUNIT GAMMA-2, MITOCHONDRIAL"/>
    <property type="match status" value="1"/>
</dbReference>
<dbReference type="SUPFAM" id="SSF52954">
    <property type="entry name" value="Class II aaRS ABD-related"/>
    <property type="match status" value="1"/>
</dbReference>
<reference evidence="10" key="1">
    <citation type="submission" date="2021-11" db="EMBL/GenBank/DDBJ databases">
        <title>Description of Mycoplasma bradburyaesp. nov.from sea birds: a tribute to a great mycoplasmologist.</title>
        <authorList>
            <person name="Ramirez A.S."/>
            <person name="Poveda C."/>
            <person name="Suarez-Perez A."/>
            <person name="Rosales R.S."/>
            <person name="Dijkman R."/>
            <person name="Feberwee A."/>
            <person name="Spergser J."/>
            <person name="Szostak M.P."/>
            <person name="Ressel L."/>
            <person name="Calabuig P."/>
            <person name="Catania S."/>
            <person name="Gobbo F."/>
            <person name="Timofte D."/>
            <person name="Poveda J.B."/>
        </authorList>
    </citation>
    <scope>NUCLEOTIDE SEQUENCE</scope>
    <source>
        <strain evidence="10">T264</strain>
    </source>
</reference>
<keyword evidence="5 8" id="KW-0067">ATP-binding</keyword>
<dbReference type="EMBL" id="JAJHZP010000013">
    <property type="protein sequence ID" value="MDC4183419.1"/>
    <property type="molecule type" value="Genomic_DNA"/>
</dbReference>
<dbReference type="InterPro" id="IPR027031">
    <property type="entry name" value="Gly-tRNA_synthase/POLG2"/>
</dbReference>
<dbReference type="PRINTS" id="PR01043">
    <property type="entry name" value="TRNASYNTHGLY"/>
</dbReference>
<dbReference type="InterPro" id="IPR002314">
    <property type="entry name" value="aa-tRNA-synt_IIb"/>
</dbReference>
<dbReference type="Proteomes" id="UP001216384">
    <property type="component" value="Unassembled WGS sequence"/>
</dbReference>
<feature type="binding site" evidence="8">
    <location>
        <begin position="212"/>
        <end position="217"/>
    </location>
    <ligand>
        <name>ATP</name>
        <dbReference type="ChEBI" id="CHEBI:30616"/>
    </ligand>
</feature>
<dbReference type="InterPro" id="IPR002315">
    <property type="entry name" value="tRNA-synt_gly"/>
</dbReference>
<dbReference type="HAMAP" id="MF_00253_B">
    <property type="entry name" value="Gly_tRNA_synth_B"/>
    <property type="match status" value="1"/>
</dbReference>
<evidence type="ECO:0000256" key="7">
    <source>
        <dbReference type="ARBA" id="ARBA00023146"/>
    </source>
</evidence>
<protein>
    <recommendedName>
        <fullName evidence="8">Glycine--tRNA ligase</fullName>
        <ecNumber evidence="8">6.1.1.14</ecNumber>
    </recommendedName>
    <alternativeName>
        <fullName evidence="8">Glycyl-tRNA synthetase</fullName>
        <shortName evidence="8">GlyRS</shortName>
    </alternativeName>
</protein>
<dbReference type="GO" id="GO:0006426">
    <property type="term" value="P:glycyl-tRNA aminoacylation"/>
    <property type="evidence" value="ECO:0007669"/>
    <property type="project" value="UniProtKB-UniRule"/>
</dbReference>
<feature type="binding site" evidence="8">
    <location>
        <begin position="331"/>
        <end position="334"/>
    </location>
    <ligand>
        <name>ATP</name>
        <dbReference type="ChEBI" id="CHEBI:30616"/>
    </ligand>
</feature>
<evidence type="ECO:0000256" key="3">
    <source>
        <dbReference type="ARBA" id="ARBA00022598"/>
    </source>
</evidence>
<feature type="binding site" evidence="8">
    <location>
        <begin position="287"/>
        <end position="288"/>
    </location>
    <ligand>
        <name>ATP</name>
        <dbReference type="ChEBI" id="CHEBI:30616"/>
    </ligand>
</feature>
<dbReference type="GO" id="GO:0005737">
    <property type="term" value="C:cytoplasm"/>
    <property type="evidence" value="ECO:0007669"/>
    <property type="project" value="UniProtKB-SubCell"/>
</dbReference>
<dbReference type="InterPro" id="IPR022961">
    <property type="entry name" value="Gly_tRNA_ligase_bac"/>
</dbReference>
<dbReference type="NCBIfam" id="TIGR00389">
    <property type="entry name" value="glyS_dimeric"/>
    <property type="match status" value="1"/>
</dbReference>
<evidence type="ECO:0000256" key="1">
    <source>
        <dbReference type="ARBA" id="ARBA00008226"/>
    </source>
</evidence>
<dbReference type="EC" id="6.1.1.14" evidence="8"/>
<evidence type="ECO:0000256" key="4">
    <source>
        <dbReference type="ARBA" id="ARBA00022741"/>
    </source>
</evidence>
<comment type="subcellular location">
    <subcellularLocation>
        <location evidence="8">Cytoplasm</location>
    </subcellularLocation>
</comment>
<dbReference type="InterPro" id="IPR045864">
    <property type="entry name" value="aa-tRNA-synth_II/BPL/LPL"/>
</dbReference>
<name>A0AAW6HS76_9MOLU</name>
<dbReference type="PROSITE" id="PS50862">
    <property type="entry name" value="AA_TRNA_LIGASE_II"/>
    <property type="match status" value="1"/>
</dbReference>
<sequence length="465" mass="54429">MSLTQEQIVNFLKNYGFVYQSSEIYNGLANSWDYGPLGALLKNNIKQMLLKHFVFSQPDMKLLDSSIILNPEVWKASGHLDNFSDPLVDCKNCKSRYRADKLIEELNDESIKITENSEISYLEKILQDKQIKCSKCESSNWTNIRRFNLMFKTFQGVVEDSLNTIYLRPETAQGIFINFKNVVRTQRMKLPFGVAQIGKAFRNEITPGNFIFRTREFEQFEIEYFLDKQIINSKFYQFVDRIEDFLLNKVSIDKSKIRRHDIPKDELAHYSSRTIDFEYNFPHGWSELWGLAHRGNFDLTAHSNQSGKSLEYNNDTDGSKIIPDVIEPSVGIERLLYAIICDKYEVEKLENDDQREVLRLPVELSPYQLAVLPLVNKLKDKAFQLYQDLLSISDNNLRFDFDSSGSIGKRYRRYDAIGTKYCLTYDFDSLEKEIVTIRERDSMKQITMPISSLKKWIRNNFSLDE</sequence>
<proteinExistence type="inferred from homology"/>
<feature type="binding site" evidence="8">
    <location>
        <position position="98"/>
    </location>
    <ligand>
        <name>substrate</name>
    </ligand>
</feature>
<keyword evidence="2 8" id="KW-0963">Cytoplasm</keyword>